<evidence type="ECO:0000313" key="2">
    <source>
        <dbReference type="Proteomes" id="UP000637819"/>
    </source>
</evidence>
<sequence>MKRAISMLLAIALACSFVFAGGAAAQVNDVDQDTNQDADLYQKADADVKQYQDVDQKNIGLQGGNVAYAAYGDATAQNNLDQSNTNAQIGVAEAENEGEINQDANQEAENEFEFDVF</sequence>
<reference evidence="1 2" key="1">
    <citation type="submission" date="2021-01" db="EMBL/GenBank/DDBJ databases">
        <title>Genome Sequence and Methylation Pattern of Haloterrigena salifodinae BOL5-1, An Extremely Halophilic Archaeon from a Bolivian Salt Mine.</title>
        <authorList>
            <person name="DasSarma P."/>
            <person name="Anton B.P."/>
            <person name="DasSarma S.L."/>
            <person name="von Ehrenheim H.A.L."/>
            <person name="Martinez F.L."/>
            <person name="Guzman D."/>
            <person name="Roberts R.J."/>
            <person name="DasSarma S."/>
        </authorList>
    </citation>
    <scope>NUCLEOTIDE SEQUENCE [LARGE SCALE GENOMIC DNA]</scope>
    <source>
        <strain evidence="1 2">BOL5-1</strain>
    </source>
</reference>
<dbReference type="EMBL" id="CP069188">
    <property type="protein sequence ID" value="QRV14798.1"/>
    <property type="molecule type" value="Genomic_DNA"/>
</dbReference>
<dbReference type="GeneID" id="62877066"/>
<dbReference type="OrthoDB" id="187832at2157"/>
<keyword evidence="2" id="KW-1185">Reference proteome</keyword>
<accession>A0A8T8DYY8</accession>
<dbReference type="RefSeq" id="WP_204747473.1">
    <property type="nucleotide sequence ID" value="NZ_CP069188.1"/>
</dbReference>
<dbReference type="AlphaFoldDB" id="A0A8T8DYY8"/>
<protein>
    <submittedName>
        <fullName evidence="1">Toxin transporter</fullName>
    </submittedName>
</protein>
<gene>
    <name evidence="1" type="ORF">JMJ58_18040</name>
</gene>
<dbReference type="Proteomes" id="UP000637819">
    <property type="component" value="Chromosome"/>
</dbReference>
<dbReference type="KEGG" id="hsal:JMJ58_18040"/>
<dbReference type="PROSITE" id="PS51257">
    <property type="entry name" value="PROKAR_LIPOPROTEIN"/>
    <property type="match status" value="1"/>
</dbReference>
<proteinExistence type="predicted"/>
<name>A0A8T8DYY8_9EURY</name>
<organism evidence="1 2">
    <name type="scientific">Haloterrigena salifodinae</name>
    <dbReference type="NCBI Taxonomy" id="2675099"/>
    <lineage>
        <taxon>Archaea</taxon>
        <taxon>Methanobacteriati</taxon>
        <taxon>Methanobacteriota</taxon>
        <taxon>Stenosarchaea group</taxon>
        <taxon>Halobacteria</taxon>
        <taxon>Halobacteriales</taxon>
        <taxon>Natrialbaceae</taxon>
        <taxon>Haloterrigena</taxon>
    </lineage>
</organism>
<evidence type="ECO:0000313" key="1">
    <source>
        <dbReference type="EMBL" id="QRV14798.1"/>
    </source>
</evidence>